<reference evidence="2" key="1">
    <citation type="journal article" date="2019" name="Int. J. Syst. Evol. Microbiol.">
        <title>The Global Catalogue of Microorganisms (GCM) 10K type strain sequencing project: providing services to taxonomists for standard genome sequencing and annotation.</title>
        <authorList>
            <consortium name="The Broad Institute Genomics Platform"/>
            <consortium name="The Broad Institute Genome Sequencing Center for Infectious Disease"/>
            <person name="Wu L."/>
            <person name="Ma J."/>
        </authorList>
    </citation>
    <scope>NUCLEOTIDE SEQUENCE [LARGE SCALE GENOMIC DNA]</scope>
    <source>
        <strain evidence="2">NBRC 103632</strain>
    </source>
</reference>
<evidence type="ECO:0000313" key="2">
    <source>
        <dbReference type="Proteomes" id="UP001595957"/>
    </source>
</evidence>
<protein>
    <submittedName>
        <fullName evidence="1">Uncharacterized protein</fullName>
    </submittedName>
</protein>
<name>A0ABV9F2G9_9SPHN</name>
<sequence length="57" mass="6338">MVRTSDDAANLPQQDARKAIDALLRGDCPDAIQIEQEIAFRHPLRALALMRAPSVMH</sequence>
<dbReference type="Proteomes" id="UP001595957">
    <property type="component" value="Unassembled WGS sequence"/>
</dbReference>
<accession>A0ABV9F2G9</accession>
<comment type="caution">
    <text evidence="1">The sequence shown here is derived from an EMBL/GenBank/DDBJ whole genome shotgun (WGS) entry which is preliminary data.</text>
</comment>
<gene>
    <name evidence="1" type="ORF">ACFO3E_15110</name>
</gene>
<proteinExistence type="predicted"/>
<dbReference type="RefSeq" id="WP_380805776.1">
    <property type="nucleotide sequence ID" value="NZ_JBHSFZ010000036.1"/>
</dbReference>
<organism evidence="1 2">
    <name type="scientific">Sphingobium tyrosinilyticum</name>
    <dbReference type="NCBI Taxonomy" id="2715436"/>
    <lineage>
        <taxon>Bacteria</taxon>
        <taxon>Pseudomonadati</taxon>
        <taxon>Pseudomonadota</taxon>
        <taxon>Alphaproteobacteria</taxon>
        <taxon>Sphingomonadales</taxon>
        <taxon>Sphingomonadaceae</taxon>
        <taxon>Sphingobium</taxon>
    </lineage>
</organism>
<evidence type="ECO:0000313" key="1">
    <source>
        <dbReference type="EMBL" id="MFC4595508.1"/>
    </source>
</evidence>
<keyword evidence="2" id="KW-1185">Reference proteome</keyword>
<dbReference type="EMBL" id="JBHSFZ010000036">
    <property type="protein sequence ID" value="MFC4595508.1"/>
    <property type="molecule type" value="Genomic_DNA"/>
</dbReference>